<dbReference type="AlphaFoldDB" id="A0A512IW84"/>
<protein>
    <recommendedName>
        <fullName evidence="1">Integrase catalytic domain-containing protein</fullName>
    </recommendedName>
</protein>
<comment type="caution">
    <text evidence="2">The sequence shown here is derived from an EMBL/GenBank/DDBJ whole genome shotgun (WGS) entry which is preliminary data.</text>
</comment>
<reference evidence="2 3" key="1">
    <citation type="submission" date="2019-07" db="EMBL/GenBank/DDBJ databases">
        <title>Whole genome shotgun sequence of Methylobacterium haplocladii NBRC 107714.</title>
        <authorList>
            <person name="Hosoyama A."/>
            <person name="Uohara A."/>
            <person name="Ohji S."/>
            <person name="Ichikawa N."/>
        </authorList>
    </citation>
    <scope>NUCLEOTIDE SEQUENCE [LARGE SCALE GENOMIC DNA]</scope>
    <source>
        <strain evidence="2 3">NBRC 107714</strain>
    </source>
</reference>
<dbReference type="InterPro" id="IPR001584">
    <property type="entry name" value="Integrase_cat-core"/>
</dbReference>
<name>A0A512IW84_9HYPH</name>
<gene>
    <name evidence="2" type="ORF">MHA02_43200</name>
</gene>
<dbReference type="EMBL" id="BJZT01000073">
    <property type="protein sequence ID" value="GEP01933.1"/>
    <property type="molecule type" value="Genomic_DNA"/>
</dbReference>
<feature type="domain" description="Integrase catalytic" evidence="1">
    <location>
        <begin position="13"/>
        <end position="49"/>
    </location>
</feature>
<proteinExistence type="predicted"/>
<dbReference type="GO" id="GO:0015074">
    <property type="term" value="P:DNA integration"/>
    <property type="evidence" value="ECO:0007669"/>
    <property type="project" value="InterPro"/>
</dbReference>
<sequence length="70" mass="7958">MTLERVALQRALGKPRQTVLVESFNERLRNRCLHDYRFGSLLAARAIVEPCGSTTIPPELERVPGQIARR</sequence>
<organism evidence="2 3">
    <name type="scientific">Methylobacterium haplocladii</name>
    <dbReference type="NCBI Taxonomy" id="1176176"/>
    <lineage>
        <taxon>Bacteria</taxon>
        <taxon>Pseudomonadati</taxon>
        <taxon>Pseudomonadota</taxon>
        <taxon>Alphaproteobacteria</taxon>
        <taxon>Hyphomicrobiales</taxon>
        <taxon>Methylobacteriaceae</taxon>
        <taxon>Methylobacterium</taxon>
    </lineage>
</organism>
<evidence type="ECO:0000313" key="2">
    <source>
        <dbReference type="EMBL" id="GEP01933.1"/>
    </source>
</evidence>
<dbReference type="Proteomes" id="UP000321258">
    <property type="component" value="Unassembled WGS sequence"/>
</dbReference>
<keyword evidence="3" id="KW-1185">Reference proteome</keyword>
<evidence type="ECO:0000259" key="1">
    <source>
        <dbReference type="Pfam" id="PF13683"/>
    </source>
</evidence>
<evidence type="ECO:0000313" key="3">
    <source>
        <dbReference type="Proteomes" id="UP000321258"/>
    </source>
</evidence>
<accession>A0A512IW84</accession>
<dbReference type="Pfam" id="PF13683">
    <property type="entry name" value="rve_3"/>
    <property type="match status" value="1"/>
</dbReference>